<sequence>MTFPRQIFPTVLCLALGLCLAGCGRRGPPEAPQGSAVDAPVAAAPYAGLPRNNEIEPLDSAAISPPKGAAAAEASGSAKKPPRPFALDPVL</sequence>
<dbReference type="EMBL" id="PDZR01000001">
    <property type="protein sequence ID" value="PNG27838.1"/>
    <property type="molecule type" value="Genomic_DNA"/>
</dbReference>
<comment type="caution">
    <text evidence="3">The sequence shown here is derived from an EMBL/GenBank/DDBJ whole genome shotgun (WGS) entry which is preliminary data.</text>
</comment>
<proteinExistence type="predicted"/>
<protein>
    <recommendedName>
        <fullName evidence="5">Argininosuccinate lyase</fullName>
    </recommendedName>
</protein>
<keyword evidence="2" id="KW-0732">Signal</keyword>
<feature type="chain" id="PRO_5014344970" description="Argininosuccinate lyase" evidence="2">
    <location>
        <begin position="22"/>
        <end position="91"/>
    </location>
</feature>
<organism evidence="3 4">
    <name type="scientific">Methylocella silvestris</name>
    <dbReference type="NCBI Taxonomy" id="199596"/>
    <lineage>
        <taxon>Bacteria</taxon>
        <taxon>Pseudomonadati</taxon>
        <taxon>Pseudomonadota</taxon>
        <taxon>Alphaproteobacteria</taxon>
        <taxon>Hyphomicrobiales</taxon>
        <taxon>Beijerinckiaceae</taxon>
        <taxon>Methylocella</taxon>
    </lineage>
</organism>
<feature type="compositionally biased region" description="Low complexity" evidence="1">
    <location>
        <begin position="60"/>
        <end position="79"/>
    </location>
</feature>
<evidence type="ECO:0000313" key="3">
    <source>
        <dbReference type="EMBL" id="PNG27838.1"/>
    </source>
</evidence>
<dbReference type="AlphaFoldDB" id="A0A2J7TM35"/>
<feature type="signal peptide" evidence="2">
    <location>
        <begin position="1"/>
        <end position="21"/>
    </location>
</feature>
<accession>A0A2J7TM35</accession>
<feature type="region of interest" description="Disordered" evidence="1">
    <location>
        <begin position="57"/>
        <end position="91"/>
    </location>
</feature>
<evidence type="ECO:0000313" key="4">
    <source>
        <dbReference type="Proteomes" id="UP000236286"/>
    </source>
</evidence>
<dbReference type="RefSeq" id="WP_102842147.1">
    <property type="nucleotide sequence ID" value="NZ_PDZR01000001.1"/>
</dbReference>
<evidence type="ECO:0000256" key="2">
    <source>
        <dbReference type="SAM" id="SignalP"/>
    </source>
</evidence>
<evidence type="ECO:0008006" key="5">
    <source>
        <dbReference type="Google" id="ProtNLM"/>
    </source>
</evidence>
<dbReference type="Proteomes" id="UP000236286">
    <property type="component" value="Unassembled WGS sequence"/>
</dbReference>
<evidence type="ECO:0000256" key="1">
    <source>
        <dbReference type="SAM" id="MobiDB-lite"/>
    </source>
</evidence>
<reference evidence="3 4" key="1">
    <citation type="submission" date="2017-10" db="EMBL/GenBank/DDBJ databases">
        <title>Genome announcement of Methylocella silvestris TVC from permafrost.</title>
        <authorList>
            <person name="Wang J."/>
            <person name="Geng K."/>
            <person name="Ul-Haque F."/>
            <person name="Crombie A.T."/>
            <person name="Street L.E."/>
            <person name="Wookey P.A."/>
            <person name="Murrell J.C."/>
            <person name="Pratscher J."/>
        </authorList>
    </citation>
    <scope>NUCLEOTIDE SEQUENCE [LARGE SCALE GENOMIC DNA]</scope>
    <source>
        <strain evidence="3 4">TVC</strain>
    </source>
</reference>
<name>A0A2J7TM35_METSI</name>
<gene>
    <name evidence="3" type="ORF">CR492_02780</name>
</gene>